<keyword evidence="5 9" id="KW-0378">Hydrolase</keyword>
<dbReference type="RefSeq" id="WP_154556622.1">
    <property type="nucleotide sequence ID" value="NZ_JBQHQE010000070.1"/>
</dbReference>
<feature type="binding site" evidence="9">
    <location>
        <begin position="247"/>
        <end position="253"/>
    </location>
    <ligand>
        <name>GTP</name>
        <dbReference type="ChEBI" id="CHEBI:37565"/>
    </ligand>
</feature>
<feature type="binding site" evidence="9">
    <location>
        <begin position="228"/>
        <end position="233"/>
    </location>
    <ligand>
        <name>GTP</name>
        <dbReference type="ChEBI" id="CHEBI:37565"/>
    </ligand>
</feature>
<evidence type="ECO:0000256" key="4">
    <source>
        <dbReference type="ARBA" id="ARBA00022741"/>
    </source>
</evidence>
<keyword evidence="2 9" id="KW-0819">tRNA processing</keyword>
<protein>
    <recommendedName>
        <fullName evidence="9">tRNA modification GTPase MnmE</fullName>
        <ecNumber evidence="9">3.6.-.-</ecNumber>
    </recommendedName>
</protein>
<evidence type="ECO:0000313" key="12">
    <source>
        <dbReference type="EMBL" id="MSS57077.1"/>
    </source>
</evidence>
<dbReference type="GO" id="GO:0046872">
    <property type="term" value="F:metal ion binding"/>
    <property type="evidence" value="ECO:0007669"/>
    <property type="project" value="UniProtKB-KW"/>
</dbReference>
<dbReference type="InterPro" id="IPR027266">
    <property type="entry name" value="TrmE/GcvT-like"/>
</dbReference>
<dbReference type="CDD" id="cd04164">
    <property type="entry name" value="trmE"/>
    <property type="match status" value="1"/>
</dbReference>
<dbReference type="SUPFAM" id="SSF116878">
    <property type="entry name" value="TrmE connector domain"/>
    <property type="match status" value="1"/>
</dbReference>
<keyword evidence="8 9" id="KW-0342">GTP-binding</keyword>
<dbReference type="InterPro" id="IPR031168">
    <property type="entry name" value="G_TrmE"/>
</dbReference>
<dbReference type="EC" id="3.6.-.-" evidence="9"/>
<evidence type="ECO:0000313" key="13">
    <source>
        <dbReference type="Proteomes" id="UP000434241"/>
    </source>
</evidence>
<feature type="binding site" evidence="9">
    <location>
        <position position="232"/>
    </location>
    <ligand>
        <name>Mg(2+)</name>
        <dbReference type="ChEBI" id="CHEBI:18420"/>
    </ligand>
</feature>
<dbReference type="InterPro" id="IPR027368">
    <property type="entry name" value="MnmE_dom2"/>
</dbReference>
<dbReference type="GO" id="GO:0005525">
    <property type="term" value="F:GTP binding"/>
    <property type="evidence" value="ECO:0007669"/>
    <property type="project" value="UniProtKB-UniRule"/>
</dbReference>
<dbReference type="PROSITE" id="PS51709">
    <property type="entry name" value="G_TRME"/>
    <property type="match status" value="1"/>
</dbReference>
<evidence type="ECO:0000256" key="7">
    <source>
        <dbReference type="ARBA" id="ARBA00022958"/>
    </source>
</evidence>
<dbReference type="NCBIfam" id="TIGR00450">
    <property type="entry name" value="mnmE_trmE_thdF"/>
    <property type="match status" value="1"/>
</dbReference>
<comment type="function">
    <text evidence="9">Exhibits a very high intrinsic GTPase hydrolysis rate. Involved in the addition of a carboxymethylaminomethyl (cmnm) group at the wobble position (U34) of certain tRNAs, forming tRNA-cmnm(5)s(2)U34.</text>
</comment>
<proteinExistence type="inferred from homology"/>
<feature type="binding site" evidence="9">
    <location>
        <position position="252"/>
    </location>
    <ligand>
        <name>K(+)</name>
        <dbReference type="ChEBI" id="CHEBI:29103"/>
    </ligand>
</feature>
<accession>A0A6N7VH86</accession>
<keyword evidence="9" id="KW-0963">Cytoplasm</keyword>
<dbReference type="NCBIfam" id="TIGR00231">
    <property type="entry name" value="small_GTP"/>
    <property type="match status" value="1"/>
</dbReference>
<feature type="domain" description="TrmE-type G" evidence="11">
    <location>
        <begin position="218"/>
        <end position="365"/>
    </location>
</feature>
<evidence type="ECO:0000256" key="8">
    <source>
        <dbReference type="ARBA" id="ARBA00023134"/>
    </source>
</evidence>
<evidence type="ECO:0000256" key="5">
    <source>
        <dbReference type="ARBA" id="ARBA00022801"/>
    </source>
</evidence>
<keyword evidence="4 9" id="KW-0547">Nucleotide-binding</keyword>
<evidence type="ECO:0000256" key="2">
    <source>
        <dbReference type="ARBA" id="ARBA00022694"/>
    </source>
</evidence>
<feature type="binding site" evidence="9">
    <location>
        <position position="442"/>
    </location>
    <ligand>
        <name>(6S)-5-formyl-5,6,7,8-tetrahydrofolate</name>
        <dbReference type="ChEBI" id="CHEBI:57457"/>
    </ligand>
</feature>
<feature type="binding site" evidence="9">
    <location>
        <position position="228"/>
    </location>
    <ligand>
        <name>K(+)</name>
        <dbReference type="ChEBI" id="CHEBI:29103"/>
    </ligand>
</feature>
<feature type="binding site" evidence="9">
    <location>
        <begin position="272"/>
        <end position="275"/>
    </location>
    <ligand>
        <name>GTP</name>
        <dbReference type="ChEBI" id="CHEBI:37565"/>
    </ligand>
</feature>
<dbReference type="InterPro" id="IPR025867">
    <property type="entry name" value="MnmE_helical"/>
</dbReference>
<dbReference type="InterPro" id="IPR004520">
    <property type="entry name" value="GTPase_MnmE"/>
</dbReference>
<dbReference type="HAMAP" id="MF_00379">
    <property type="entry name" value="GTPase_MnmE"/>
    <property type="match status" value="1"/>
</dbReference>
<keyword evidence="6 9" id="KW-0460">Magnesium</keyword>
<evidence type="ECO:0000256" key="10">
    <source>
        <dbReference type="RuleBase" id="RU003313"/>
    </source>
</evidence>
<dbReference type="SUPFAM" id="SSF52540">
    <property type="entry name" value="P-loop containing nucleoside triphosphate hydrolases"/>
    <property type="match status" value="1"/>
</dbReference>
<feature type="binding site" evidence="9">
    <location>
        <position position="249"/>
    </location>
    <ligand>
        <name>K(+)</name>
        <dbReference type="ChEBI" id="CHEBI:29103"/>
    </ligand>
</feature>
<feature type="binding site" evidence="9">
    <location>
        <position position="121"/>
    </location>
    <ligand>
        <name>(6S)-5-formyl-5,6,7,8-tetrahydrofolate</name>
        <dbReference type="ChEBI" id="CHEBI:57457"/>
    </ligand>
</feature>
<gene>
    <name evidence="9 12" type="primary">mnmE</name>
    <name evidence="9" type="synonym">trmE</name>
    <name evidence="12" type="ORF">FYJ55_09435</name>
</gene>
<dbReference type="PANTHER" id="PTHR42714">
    <property type="entry name" value="TRNA MODIFICATION GTPASE GTPBP3"/>
    <property type="match status" value="1"/>
</dbReference>
<dbReference type="Gene3D" id="3.40.50.300">
    <property type="entry name" value="P-loop containing nucleotide triphosphate hydrolases"/>
    <property type="match status" value="1"/>
</dbReference>
<evidence type="ECO:0000259" key="11">
    <source>
        <dbReference type="PROSITE" id="PS51709"/>
    </source>
</evidence>
<dbReference type="GO" id="GO:0002098">
    <property type="term" value="P:tRNA wobble uridine modification"/>
    <property type="evidence" value="ECO:0007669"/>
    <property type="project" value="TreeGrafter"/>
</dbReference>
<organism evidence="12 13">
    <name type="scientific">Holdemanella porci</name>
    <dbReference type="NCBI Taxonomy" id="2652276"/>
    <lineage>
        <taxon>Bacteria</taxon>
        <taxon>Bacillati</taxon>
        <taxon>Bacillota</taxon>
        <taxon>Erysipelotrichia</taxon>
        <taxon>Erysipelotrichales</taxon>
        <taxon>Erysipelotrichaceae</taxon>
        <taxon>Holdemanella</taxon>
    </lineage>
</organism>
<dbReference type="InterPro" id="IPR005225">
    <property type="entry name" value="Small_GTP-bd"/>
</dbReference>
<dbReference type="EMBL" id="VUMR01000067">
    <property type="protein sequence ID" value="MSS57077.1"/>
    <property type="molecule type" value="Genomic_DNA"/>
</dbReference>
<reference evidence="12 13" key="1">
    <citation type="submission" date="2019-08" db="EMBL/GenBank/DDBJ databases">
        <title>In-depth cultivation of the pig gut microbiome towards novel bacterial diversity and tailored functional studies.</title>
        <authorList>
            <person name="Wylensek D."/>
            <person name="Hitch T.C.A."/>
            <person name="Clavel T."/>
        </authorList>
    </citation>
    <scope>NUCLEOTIDE SEQUENCE [LARGE SCALE GENOMIC DNA]</scope>
    <source>
        <strain evidence="12 13">LKV-472-APC-3</strain>
    </source>
</reference>
<dbReference type="GO" id="GO:0005829">
    <property type="term" value="C:cytosol"/>
    <property type="evidence" value="ECO:0007669"/>
    <property type="project" value="TreeGrafter"/>
</dbReference>
<comment type="subcellular location">
    <subcellularLocation>
        <location evidence="9">Cytoplasm</location>
    </subcellularLocation>
</comment>
<comment type="caution">
    <text evidence="9">Lacks conserved residue(s) required for the propagation of feature annotation.</text>
</comment>
<dbReference type="InterPro" id="IPR027417">
    <property type="entry name" value="P-loop_NTPase"/>
</dbReference>
<sequence>MFENTIAAISTSLQDGAISIIRLSGDKAIEITQKIFDRNIMNAKSHTIHYGFIIDIDKNPVDEVLISIFRAPKTYTREDIVEINCHGGTFITRKILSMVLSAGADLAKPGEFTQRAFYHGRIDLSQAEAVQDMIEASNNTAASMAIHGIKGSVKKLLQPLIDDLMDIIAQIEVNIDYPEYEDVEQLTTNDLLPKTNDWLDKIDHILARVQTGQMLKKGIDTIIIGKPNVGKSSLLNALLEEDKAIVTDIAGTTRDLVEGQIHIGSVQLNLIDTAGIRESSDKIEQIGIEKSQEKLKDAKLVLLVFDGSKELDEEDKQLLELTKDKMRLIIYNKLDKTSPDKDGIWISAANKDIQPLIDALENLYHEDLLKEDPLLSNERQIGLLNQAKEDMLRAKEAMDRMVEPDLIEIDIQAAHDHLKEILGEVHREDLLDTLFSKFCLGK</sequence>
<dbReference type="FunFam" id="3.30.1360.120:FF:000003">
    <property type="entry name" value="tRNA modification GTPase MnmE"/>
    <property type="match status" value="1"/>
</dbReference>
<comment type="subunit">
    <text evidence="9">Homodimer. Heterotetramer of two MnmE and two MnmG subunits.</text>
</comment>
<dbReference type="CDD" id="cd14858">
    <property type="entry name" value="TrmE_N"/>
    <property type="match status" value="1"/>
</dbReference>
<dbReference type="InterPro" id="IPR018948">
    <property type="entry name" value="GTP-bd_TrmE_N"/>
</dbReference>
<comment type="cofactor">
    <cofactor evidence="9">
        <name>K(+)</name>
        <dbReference type="ChEBI" id="CHEBI:29103"/>
    </cofactor>
    <text evidence="9">Binds 1 potassium ion per subunit.</text>
</comment>
<dbReference type="GeneID" id="93159506"/>
<dbReference type="AlphaFoldDB" id="A0A6N7VH86"/>
<feature type="binding site" evidence="9">
    <location>
        <position position="22"/>
    </location>
    <ligand>
        <name>(6S)-5-formyl-5,6,7,8-tetrahydrofolate</name>
        <dbReference type="ChEBI" id="CHEBI:57457"/>
    </ligand>
</feature>
<dbReference type="InterPro" id="IPR006073">
    <property type="entry name" value="GTP-bd"/>
</dbReference>
<name>A0A6N7VH86_9FIRM</name>
<feature type="binding site" evidence="9">
    <location>
        <position position="253"/>
    </location>
    <ligand>
        <name>Mg(2+)</name>
        <dbReference type="ChEBI" id="CHEBI:18420"/>
    </ligand>
</feature>
<keyword evidence="13" id="KW-1185">Reference proteome</keyword>
<dbReference type="GO" id="GO:0042802">
    <property type="term" value="F:identical protein binding"/>
    <property type="evidence" value="ECO:0007669"/>
    <property type="project" value="UniProtKB-ARBA"/>
</dbReference>
<evidence type="ECO:0000256" key="1">
    <source>
        <dbReference type="ARBA" id="ARBA00011043"/>
    </source>
</evidence>
<feature type="binding site" evidence="9">
    <location>
        <position position="82"/>
    </location>
    <ligand>
        <name>(6S)-5-formyl-5,6,7,8-tetrahydrofolate</name>
        <dbReference type="ChEBI" id="CHEBI:57457"/>
    </ligand>
</feature>
<dbReference type="PANTHER" id="PTHR42714:SF2">
    <property type="entry name" value="TRNA MODIFICATION GTPASE GTPBP3, MITOCHONDRIAL"/>
    <property type="match status" value="1"/>
</dbReference>
<dbReference type="Pfam" id="PF10396">
    <property type="entry name" value="TrmE_N"/>
    <property type="match status" value="1"/>
</dbReference>
<evidence type="ECO:0000256" key="3">
    <source>
        <dbReference type="ARBA" id="ARBA00022723"/>
    </source>
</evidence>
<keyword evidence="7 9" id="KW-0630">Potassium</keyword>
<dbReference type="Pfam" id="PF01926">
    <property type="entry name" value="MMR_HSR1"/>
    <property type="match status" value="1"/>
</dbReference>
<dbReference type="GO" id="GO:0030488">
    <property type="term" value="P:tRNA methylation"/>
    <property type="evidence" value="ECO:0007669"/>
    <property type="project" value="TreeGrafter"/>
</dbReference>
<comment type="similarity">
    <text evidence="1 9 10">Belongs to the TRAFAC class TrmE-Era-EngA-EngB-Septin-like GTPase superfamily. TrmE GTPase family.</text>
</comment>
<feature type="binding site" evidence="9">
    <location>
        <position position="247"/>
    </location>
    <ligand>
        <name>K(+)</name>
        <dbReference type="ChEBI" id="CHEBI:29103"/>
    </ligand>
</feature>
<dbReference type="Gene3D" id="3.30.1360.120">
    <property type="entry name" value="Probable tRNA modification gtpase trme, domain 1"/>
    <property type="match status" value="1"/>
</dbReference>
<evidence type="ECO:0000256" key="9">
    <source>
        <dbReference type="HAMAP-Rule" id="MF_00379"/>
    </source>
</evidence>
<comment type="caution">
    <text evidence="12">The sequence shown here is derived from an EMBL/GenBank/DDBJ whole genome shotgun (WGS) entry which is preliminary data.</text>
</comment>
<dbReference type="Gene3D" id="1.20.120.430">
    <property type="entry name" value="tRNA modification GTPase MnmE domain 2"/>
    <property type="match status" value="1"/>
</dbReference>
<evidence type="ECO:0000256" key="6">
    <source>
        <dbReference type="ARBA" id="ARBA00022842"/>
    </source>
</evidence>
<dbReference type="Proteomes" id="UP000434241">
    <property type="component" value="Unassembled WGS sequence"/>
</dbReference>
<dbReference type="Pfam" id="PF12631">
    <property type="entry name" value="MnmE_helical"/>
    <property type="match status" value="1"/>
</dbReference>
<keyword evidence="3 9" id="KW-0479">Metal-binding</keyword>
<dbReference type="GO" id="GO:0003924">
    <property type="term" value="F:GTPase activity"/>
    <property type="evidence" value="ECO:0007669"/>
    <property type="project" value="UniProtKB-UniRule"/>
</dbReference>